<evidence type="ECO:0000256" key="4">
    <source>
        <dbReference type="ARBA" id="ARBA00022857"/>
    </source>
</evidence>
<gene>
    <name evidence="10" type="ORF">DF286_03750</name>
</gene>
<dbReference type="RefSeq" id="WP_109270218.1">
    <property type="nucleotide sequence ID" value="NZ_QFFF01000001.1"/>
</dbReference>
<dbReference type="Proteomes" id="UP000245916">
    <property type="component" value="Unassembled WGS sequence"/>
</dbReference>
<evidence type="ECO:0000256" key="7">
    <source>
        <dbReference type="PIRNR" id="PIRNR000232"/>
    </source>
</evidence>
<dbReference type="GO" id="GO:0016491">
    <property type="term" value="F:oxidoreductase activity"/>
    <property type="evidence" value="ECO:0007669"/>
    <property type="project" value="UniProtKB-UniRule"/>
</dbReference>
<evidence type="ECO:0000313" key="11">
    <source>
        <dbReference type="Proteomes" id="UP000245916"/>
    </source>
</evidence>
<dbReference type="AlphaFoldDB" id="A0A2U2J168"/>
<evidence type="ECO:0000256" key="5">
    <source>
        <dbReference type="ARBA" id="ARBA00023002"/>
    </source>
</evidence>
<dbReference type="InterPro" id="IPR026021">
    <property type="entry name" value="YdjA-like"/>
</dbReference>
<evidence type="ECO:0000256" key="1">
    <source>
        <dbReference type="ARBA" id="ARBA00007118"/>
    </source>
</evidence>
<dbReference type="CDD" id="cd02135">
    <property type="entry name" value="YdjA-like"/>
    <property type="match status" value="1"/>
</dbReference>
<keyword evidence="11" id="KW-1185">Reference proteome</keyword>
<feature type="domain" description="Nitroreductase" evidence="9">
    <location>
        <begin position="14"/>
        <end position="169"/>
    </location>
</feature>
<dbReference type="PIRSF" id="PIRSF000232">
    <property type="entry name" value="YdjA"/>
    <property type="match status" value="1"/>
</dbReference>
<keyword evidence="2 7" id="KW-0285">Flavoprotein</keyword>
<evidence type="ECO:0000256" key="2">
    <source>
        <dbReference type="ARBA" id="ARBA00022630"/>
    </source>
</evidence>
<feature type="binding site" evidence="8">
    <location>
        <position position="46"/>
    </location>
    <ligand>
        <name>FMN</name>
        <dbReference type="ChEBI" id="CHEBI:58210"/>
        <note>ligand shared between dimeric partners</note>
    </ligand>
</feature>
<evidence type="ECO:0000256" key="6">
    <source>
        <dbReference type="ARBA" id="ARBA00023027"/>
    </source>
</evidence>
<dbReference type="OrthoDB" id="9804207at2"/>
<organism evidence="10 11">
    <name type="scientific">Allosphingosinicella humi</name>
    <dbReference type="NCBI Taxonomy" id="2068657"/>
    <lineage>
        <taxon>Bacteria</taxon>
        <taxon>Pseudomonadati</taxon>
        <taxon>Pseudomonadota</taxon>
        <taxon>Alphaproteobacteria</taxon>
        <taxon>Sphingomonadales</taxon>
        <taxon>Sphingomonadaceae</taxon>
        <taxon>Allosphingosinicella</taxon>
    </lineage>
</organism>
<comment type="cofactor">
    <cofactor evidence="8">
        <name>FMN</name>
        <dbReference type="ChEBI" id="CHEBI:58210"/>
    </cofactor>
    <text evidence="8">Binds 1 FMN per subunit.</text>
</comment>
<keyword evidence="3 7" id="KW-0288">FMN</keyword>
<proteinExistence type="inferred from homology"/>
<comment type="caution">
    <text evidence="10">The sequence shown here is derived from an EMBL/GenBank/DDBJ whole genome shotgun (WGS) entry which is preliminary data.</text>
</comment>
<evidence type="ECO:0000256" key="8">
    <source>
        <dbReference type="PIRSR" id="PIRSR000232-1"/>
    </source>
</evidence>
<dbReference type="Gene3D" id="3.40.109.10">
    <property type="entry name" value="NADH Oxidase"/>
    <property type="match status" value="1"/>
</dbReference>
<dbReference type="PANTHER" id="PTHR43821">
    <property type="entry name" value="NAD(P)H NITROREDUCTASE YDJA-RELATED"/>
    <property type="match status" value="1"/>
</dbReference>
<feature type="binding site" description="in other chain" evidence="8">
    <location>
        <begin position="15"/>
        <end position="17"/>
    </location>
    <ligand>
        <name>FMN</name>
        <dbReference type="ChEBI" id="CHEBI:58210"/>
        <note>ligand shared between dimeric partners</note>
    </ligand>
</feature>
<dbReference type="EC" id="1.-.-.-" evidence="7"/>
<accession>A0A2U2J168</accession>
<protein>
    <recommendedName>
        <fullName evidence="7">Putative NAD(P)H nitroreductase</fullName>
        <ecNumber evidence="7">1.-.-.-</ecNumber>
    </recommendedName>
</protein>
<feature type="binding site" description="in other chain" evidence="8">
    <location>
        <begin position="140"/>
        <end position="142"/>
    </location>
    <ligand>
        <name>FMN</name>
        <dbReference type="ChEBI" id="CHEBI:58210"/>
        <note>ligand shared between dimeric partners</note>
    </ligand>
</feature>
<dbReference type="EMBL" id="QFFF01000001">
    <property type="protein sequence ID" value="PWG02078.1"/>
    <property type="molecule type" value="Genomic_DNA"/>
</dbReference>
<keyword evidence="5 7" id="KW-0560">Oxidoreductase</keyword>
<evidence type="ECO:0000256" key="3">
    <source>
        <dbReference type="ARBA" id="ARBA00022643"/>
    </source>
</evidence>
<dbReference type="InterPro" id="IPR000415">
    <property type="entry name" value="Nitroreductase-like"/>
</dbReference>
<feature type="binding site" evidence="8">
    <location>
        <position position="42"/>
    </location>
    <ligand>
        <name>FMN</name>
        <dbReference type="ChEBI" id="CHEBI:58210"/>
        <note>ligand shared between dimeric partners</note>
    </ligand>
</feature>
<dbReference type="InterPro" id="IPR029479">
    <property type="entry name" value="Nitroreductase"/>
</dbReference>
<keyword evidence="4 7" id="KW-0521">NADP</keyword>
<dbReference type="SUPFAM" id="SSF55469">
    <property type="entry name" value="FMN-dependent nitroreductase-like"/>
    <property type="match status" value="1"/>
</dbReference>
<dbReference type="InterPro" id="IPR052530">
    <property type="entry name" value="NAD(P)H_nitroreductase"/>
</dbReference>
<reference evidence="10 11" key="1">
    <citation type="submission" date="2018-05" db="EMBL/GenBank/DDBJ databases">
        <title>Genome of Sphingosinicella humi QZX222.</title>
        <authorList>
            <person name="Qiao Z."/>
            <person name="Wang G."/>
        </authorList>
    </citation>
    <scope>NUCLEOTIDE SEQUENCE [LARGE SCALE GENOMIC DNA]</scope>
    <source>
        <strain evidence="10 11">QZX222</strain>
    </source>
</reference>
<keyword evidence="6 7" id="KW-0520">NAD</keyword>
<sequence length="194" mass="21387">MLNDLSTPLSFLQTRRSARPRDLVGPGPDSSQLETIFRIASRIPDHGKLHPWRFVHVPRRARPAFAALLDRAYREERPEPGRLELEANERFAHQAPTLIVALSCPVVPHKIPAWEQELSCGAACFSLLAGAHAMGFAGGWVTGWAAYSDTVRDAFGTADERIAAFIFLGTPGVLLQERPRPELSEIAAEWSPAT</sequence>
<dbReference type="PANTHER" id="PTHR43821:SF1">
    <property type="entry name" value="NAD(P)H NITROREDUCTASE YDJA-RELATED"/>
    <property type="match status" value="1"/>
</dbReference>
<name>A0A2U2J168_9SPHN</name>
<dbReference type="Pfam" id="PF00881">
    <property type="entry name" value="Nitroreductase"/>
    <property type="match status" value="1"/>
</dbReference>
<comment type="similarity">
    <text evidence="1 7">Belongs to the nitroreductase family.</text>
</comment>
<evidence type="ECO:0000313" key="10">
    <source>
        <dbReference type="EMBL" id="PWG02078.1"/>
    </source>
</evidence>
<evidence type="ECO:0000259" key="9">
    <source>
        <dbReference type="Pfam" id="PF00881"/>
    </source>
</evidence>